<name>A0A8J3IY93_9CHLR</name>
<evidence type="ECO:0000313" key="3">
    <source>
        <dbReference type="Proteomes" id="UP000597444"/>
    </source>
</evidence>
<dbReference type="InterPro" id="IPR029068">
    <property type="entry name" value="Glyas_Bleomycin-R_OHBP_Dase"/>
</dbReference>
<keyword evidence="3" id="KW-1185">Reference proteome</keyword>
<comment type="caution">
    <text evidence="2">The sequence shown here is derived from an EMBL/GenBank/DDBJ whole genome shotgun (WGS) entry which is preliminary data.</text>
</comment>
<protein>
    <recommendedName>
        <fullName evidence="1">VOC domain-containing protein</fullName>
    </recommendedName>
</protein>
<dbReference type="Pfam" id="PF00903">
    <property type="entry name" value="Glyoxalase"/>
    <property type="match status" value="1"/>
</dbReference>
<dbReference type="AlphaFoldDB" id="A0A8J3IY93"/>
<accession>A0A8J3IY93</accession>
<organism evidence="2 3">
    <name type="scientific">Reticulibacter mediterranei</name>
    <dbReference type="NCBI Taxonomy" id="2778369"/>
    <lineage>
        <taxon>Bacteria</taxon>
        <taxon>Bacillati</taxon>
        <taxon>Chloroflexota</taxon>
        <taxon>Ktedonobacteria</taxon>
        <taxon>Ktedonobacterales</taxon>
        <taxon>Reticulibacteraceae</taxon>
        <taxon>Reticulibacter</taxon>
    </lineage>
</organism>
<dbReference type="PROSITE" id="PS51819">
    <property type="entry name" value="VOC"/>
    <property type="match status" value="1"/>
</dbReference>
<reference evidence="2" key="1">
    <citation type="submission" date="2020-10" db="EMBL/GenBank/DDBJ databases">
        <title>Taxonomic study of unclassified bacteria belonging to the class Ktedonobacteria.</title>
        <authorList>
            <person name="Yabe S."/>
            <person name="Wang C.M."/>
            <person name="Zheng Y."/>
            <person name="Sakai Y."/>
            <person name="Cavaletti L."/>
            <person name="Monciardini P."/>
            <person name="Donadio S."/>
        </authorList>
    </citation>
    <scope>NUCLEOTIDE SEQUENCE</scope>
    <source>
        <strain evidence="2">ID150040</strain>
    </source>
</reference>
<dbReference type="Gene3D" id="3.10.180.10">
    <property type="entry name" value="2,3-Dihydroxybiphenyl 1,2-Dioxygenase, domain 1"/>
    <property type="match status" value="1"/>
</dbReference>
<evidence type="ECO:0000313" key="2">
    <source>
        <dbReference type="EMBL" id="GHO98967.1"/>
    </source>
</evidence>
<sequence length="127" mass="13818">MFQPTSALSSFSVNDLAQASAFYRDILGLQVDEEGVWLTLHLPGGGTMLAYPKDNHQPATYTTLGFVVENIDEAVAELQSRGVSFERYAGMAQDEKGIRRGLANHIGPDIAWFHDPAGNILAVLQQA</sequence>
<dbReference type="InterPro" id="IPR037523">
    <property type="entry name" value="VOC_core"/>
</dbReference>
<dbReference type="SUPFAM" id="SSF54593">
    <property type="entry name" value="Glyoxalase/Bleomycin resistance protein/Dihydroxybiphenyl dioxygenase"/>
    <property type="match status" value="1"/>
</dbReference>
<dbReference type="InterPro" id="IPR004360">
    <property type="entry name" value="Glyas_Fos-R_dOase_dom"/>
</dbReference>
<evidence type="ECO:0000259" key="1">
    <source>
        <dbReference type="PROSITE" id="PS51819"/>
    </source>
</evidence>
<dbReference type="RefSeq" id="WP_220209635.1">
    <property type="nucleotide sequence ID" value="NZ_BNJK01000002.1"/>
</dbReference>
<feature type="domain" description="VOC" evidence="1">
    <location>
        <begin position="3"/>
        <end position="126"/>
    </location>
</feature>
<proteinExistence type="predicted"/>
<dbReference type="EMBL" id="BNJK01000002">
    <property type="protein sequence ID" value="GHO98967.1"/>
    <property type="molecule type" value="Genomic_DNA"/>
</dbReference>
<dbReference type="Proteomes" id="UP000597444">
    <property type="component" value="Unassembled WGS sequence"/>
</dbReference>
<gene>
    <name evidence="2" type="ORF">KSF_090150</name>
</gene>